<dbReference type="InterPro" id="IPR011527">
    <property type="entry name" value="ABC1_TM_dom"/>
</dbReference>
<evidence type="ECO:0000256" key="5">
    <source>
        <dbReference type="SAM" id="Phobius"/>
    </source>
</evidence>
<keyword evidence="8" id="KW-1185">Reference proteome</keyword>
<keyword evidence="2 5" id="KW-0812">Transmembrane</keyword>
<evidence type="ECO:0000259" key="6">
    <source>
        <dbReference type="PROSITE" id="PS50929"/>
    </source>
</evidence>
<feature type="transmembrane region" description="Helical" evidence="5">
    <location>
        <begin position="150"/>
        <end position="168"/>
    </location>
</feature>
<name>C6REW5_9BACT</name>
<feature type="domain" description="ABC transmembrane type-1" evidence="6">
    <location>
        <begin position="118"/>
        <end position="272"/>
    </location>
</feature>
<dbReference type="InterPro" id="IPR036640">
    <property type="entry name" value="ABC1_TM_sf"/>
</dbReference>
<dbReference type="eggNOG" id="COG1132">
    <property type="taxonomic scope" value="Bacteria"/>
</dbReference>
<evidence type="ECO:0000313" key="7">
    <source>
        <dbReference type="EMBL" id="EET80096.1"/>
    </source>
</evidence>
<keyword evidence="3 5" id="KW-1133">Transmembrane helix</keyword>
<keyword evidence="4 5" id="KW-0472">Membrane</keyword>
<accession>C6REW5</accession>
<dbReference type="GO" id="GO:0005886">
    <property type="term" value="C:plasma membrane"/>
    <property type="evidence" value="ECO:0007669"/>
    <property type="project" value="UniProtKB-SubCell"/>
</dbReference>
<dbReference type="GO" id="GO:0140359">
    <property type="term" value="F:ABC-type transporter activity"/>
    <property type="evidence" value="ECO:0007669"/>
    <property type="project" value="InterPro"/>
</dbReference>
<dbReference type="Pfam" id="PF13748">
    <property type="entry name" value="ABC_membrane_3"/>
    <property type="match status" value="1"/>
</dbReference>
<dbReference type="EMBL" id="ACVQ01000016">
    <property type="protein sequence ID" value="EET80096.1"/>
    <property type="molecule type" value="Genomic_DNA"/>
</dbReference>
<dbReference type="AlphaFoldDB" id="C6REW5"/>
<evidence type="ECO:0000256" key="1">
    <source>
        <dbReference type="ARBA" id="ARBA00004651"/>
    </source>
</evidence>
<dbReference type="GeneID" id="60989832"/>
<feature type="transmembrane region" description="Helical" evidence="5">
    <location>
        <begin position="20"/>
        <end position="37"/>
    </location>
</feature>
<proteinExistence type="predicted"/>
<dbReference type="SUPFAM" id="SSF90123">
    <property type="entry name" value="ABC transporter transmembrane region"/>
    <property type="match status" value="1"/>
</dbReference>
<dbReference type="Gene3D" id="1.20.1560.10">
    <property type="entry name" value="ABC transporter type 1, transmembrane domain"/>
    <property type="match status" value="1"/>
</dbReference>
<comment type="subcellular location">
    <subcellularLocation>
        <location evidence="1">Cell membrane</location>
        <topology evidence="1">Multi-pass membrane protein</topology>
    </subcellularLocation>
</comment>
<sequence length="291" mass="32533">MQNSAFKTLTLIAKKNFKKLFLTFSLVLAENGLFLVYPVLAGIAINAIVAGDTLLALSYSCMVFVGWGLGSIRRRVDTQVFTRIYAGLAVSVIMNEKRATKDESAVIARANLSREFVDFFEQHFPVFFTSVVSIFGSAIMLLFIEFYVGLAVFALLVVFGVLLPKYIAKNDRLYLKLNNQLEREAGRISAGDERTLKRHYDVLSKLRIRISNREAMSFFIIGASAAAIFSLAIFMLSHKQANAGHIYSVLTYLWTFAISLDDAPRLIEEFSKLKDIGKRVDAGLEGDIDKI</sequence>
<feature type="transmembrane region" description="Helical" evidence="5">
    <location>
        <begin position="124"/>
        <end position="144"/>
    </location>
</feature>
<dbReference type="RefSeq" id="WP_004321118.1">
    <property type="nucleotide sequence ID" value="NZ_ACVQ01000016.1"/>
</dbReference>
<evidence type="ECO:0000256" key="3">
    <source>
        <dbReference type="ARBA" id="ARBA00022989"/>
    </source>
</evidence>
<reference evidence="7 8" key="1">
    <citation type="submission" date="2009-07" db="EMBL/GenBank/DDBJ databases">
        <authorList>
            <person name="Madupu R."/>
            <person name="Sebastian Y."/>
            <person name="Durkin A.S."/>
            <person name="Torralba M."/>
            <person name="Methe B."/>
            <person name="Sutton G.G."/>
            <person name="Strausberg R.L."/>
            <person name="Nelson K.E."/>
        </authorList>
    </citation>
    <scope>NUCLEOTIDE SEQUENCE [LARGE SCALE GENOMIC DNA]</scope>
    <source>
        <strain evidence="7 8">RM3277</strain>
    </source>
</reference>
<dbReference type="PROSITE" id="PS50929">
    <property type="entry name" value="ABC_TM1F"/>
    <property type="match status" value="1"/>
</dbReference>
<evidence type="ECO:0000256" key="2">
    <source>
        <dbReference type="ARBA" id="ARBA00022692"/>
    </source>
</evidence>
<dbReference type="Proteomes" id="UP000003107">
    <property type="component" value="Unassembled WGS sequence"/>
</dbReference>
<evidence type="ECO:0000313" key="8">
    <source>
        <dbReference type="Proteomes" id="UP000003107"/>
    </source>
</evidence>
<organism evidence="7 8">
    <name type="scientific">Campylobacter showae RM3277</name>
    <dbReference type="NCBI Taxonomy" id="553219"/>
    <lineage>
        <taxon>Bacteria</taxon>
        <taxon>Pseudomonadati</taxon>
        <taxon>Campylobacterota</taxon>
        <taxon>Epsilonproteobacteria</taxon>
        <taxon>Campylobacterales</taxon>
        <taxon>Campylobacteraceae</taxon>
        <taxon>Campylobacter</taxon>
    </lineage>
</organism>
<protein>
    <recommendedName>
        <fullName evidence="6">ABC transmembrane type-1 domain-containing protein</fullName>
    </recommendedName>
</protein>
<dbReference type="OrthoDB" id="262142at2"/>
<evidence type="ECO:0000256" key="4">
    <source>
        <dbReference type="ARBA" id="ARBA00023136"/>
    </source>
</evidence>
<feature type="transmembrane region" description="Helical" evidence="5">
    <location>
        <begin position="215"/>
        <end position="236"/>
    </location>
</feature>
<comment type="caution">
    <text evidence="7">The sequence shown here is derived from an EMBL/GenBank/DDBJ whole genome shotgun (WGS) entry which is preliminary data.</text>
</comment>
<feature type="transmembrane region" description="Helical" evidence="5">
    <location>
        <begin position="43"/>
        <end position="69"/>
    </location>
</feature>
<gene>
    <name evidence="7" type="ORF">CAMSH0001_1699</name>
</gene>
<dbReference type="STRING" id="553219.CAMSH0001_1699"/>
<dbReference type="GO" id="GO:0005524">
    <property type="term" value="F:ATP binding"/>
    <property type="evidence" value="ECO:0007669"/>
    <property type="project" value="InterPro"/>
</dbReference>